<keyword evidence="5" id="KW-0560">Oxidoreductase</keyword>
<keyword evidence="3" id="KW-0285">Flavoprotein</keyword>
<dbReference type="OrthoDB" id="38899at2157"/>
<keyword evidence="4" id="KW-0274">FAD</keyword>
<evidence type="ECO:0000256" key="3">
    <source>
        <dbReference type="ARBA" id="ARBA00022630"/>
    </source>
</evidence>
<dbReference type="InterPro" id="IPR051169">
    <property type="entry name" value="NADH-Q_oxidoreductase"/>
</dbReference>
<gene>
    <name evidence="7" type="ORF">GCM10008995_10760</name>
</gene>
<dbReference type="Gene3D" id="3.50.50.100">
    <property type="match status" value="1"/>
</dbReference>
<protein>
    <submittedName>
        <fullName evidence="7">NADH dehydrogenase</fullName>
    </submittedName>
</protein>
<dbReference type="InterPro" id="IPR023753">
    <property type="entry name" value="FAD/NAD-binding_dom"/>
</dbReference>
<organism evidence="7 8">
    <name type="scientific">Halobellus salinus</name>
    <dbReference type="NCBI Taxonomy" id="931585"/>
    <lineage>
        <taxon>Archaea</taxon>
        <taxon>Methanobacteriati</taxon>
        <taxon>Methanobacteriota</taxon>
        <taxon>Stenosarchaea group</taxon>
        <taxon>Halobacteria</taxon>
        <taxon>Halobacteriales</taxon>
        <taxon>Haloferacaceae</taxon>
        <taxon>Halobellus</taxon>
    </lineage>
</organism>
<dbReference type="EMBL" id="BMOC01000005">
    <property type="protein sequence ID" value="GGJ02807.1"/>
    <property type="molecule type" value="Genomic_DNA"/>
</dbReference>
<reference evidence="7" key="2">
    <citation type="submission" date="2020-09" db="EMBL/GenBank/DDBJ databases">
        <authorList>
            <person name="Sun Q."/>
            <person name="Ohkuma M."/>
        </authorList>
    </citation>
    <scope>NUCLEOTIDE SEQUENCE</scope>
    <source>
        <strain evidence="7">JCM 14359</strain>
    </source>
</reference>
<dbReference type="GO" id="GO:0003955">
    <property type="term" value="F:NAD(P)H dehydrogenase (quinone) activity"/>
    <property type="evidence" value="ECO:0007669"/>
    <property type="project" value="TreeGrafter"/>
</dbReference>
<evidence type="ECO:0000256" key="1">
    <source>
        <dbReference type="ARBA" id="ARBA00001974"/>
    </source>
</evidence>
<proteinExistence type="inferred from homology"/>
<comment type="similarity">
    <text evidence="2">Belongs to the NADH dehydrogenase family.</text>
</comment>
<dbReference type="RefSeq" id="WP_188786376.1">
    <property type="nucleotide sequence ID" value="NZ_BMOC01000005.1"/>
</dbReference>
<dbReference type="GO" id="GO:0019646">
    <property type="term" value="P:aerobic electron transport chain"/>
    <property type="evidence" value="ECO:0007669"/>
    <property type="project" value="TreeGrafter"/>
</dbReference>
<sequence length="392" mass="40739">MRIAILGAGYAGVTLARRLESTLPGDVDLVVVEASETHLVKHEVHRVIRRPAVADAIRVPLSALFDRATVRIDRVTGLDPDGRAVHLAAGDDLSYDYVAVCLGSVTADYGIPGVAEHGQPLTSVDDALGIRHEFLSAAGVGDEAGSEATGDAGPPGSVDVVVGGAGLSGVQTAGELVALAREEGVDADVTLLEQLPHVAPNFPENFRRAARKELESTGVTVSTDTTVERATADAVETNRETFGADVFVWTGGITGTGAMGGDRPLVYDDLRLDDHAFVVGDAARAVDADGEPVPASASAAIREARTVAANIRRLVDHDRGTGEGFRPRLDPYRFDVPGWIVTVGDGTVAQLGPEVVTGSPARAMKAAVGAGHLSSVGAVRNAVDLVESELWE</sequence>
<evidence type="ECO:0000313" key="7">
    <source>
        <dbReference type="EMBL" id="GGJ02807.1"/>
    </source>
</evidence>
<evidence type="ECO:0000313" key="8">
    <source>
        <dbReference type="Proteomes" id="UP000653099"/>
    </source>
</evidence>
<dbReference type="Pfam" id="PF07992">
    <property type="entry name" value="Pyr_redox_2"/>
    <property type="match status" value="1"/>
</dbReference>
<accession>A0A830E985</accession>
<evidence type="ECO:0000256" key="2">
    <source>
        <dbReference type="ARBA" id="ARBA00005272"/>
    </source>
</evidence>
<evidence type="ECO:0000256" key="5">
    <source>
        <dbReference type="ARBA" id="ARBA00023002"/>
    </source>
</evidence>
<comment type="caution">
    <text evidence="7">The sequence shown here is derived from an EMBL/GenBank/DDBJ whole genome shotgun (WGS) entry which is preliminary data.</text>
</comment>
<keyword evidence="8" id="KW-1185">Reference proteome</keyword>
<evidence type="ECO:0000259" key="6">
    <source>
        <dbReference type="Pfam" id="PF07992"/>
    </source>
</evidence>
<feature type="domain" description="FAD/NAD(P)-binding" evidence="6">
    <location>
        <begin position="1"/>
        <end position="304"/>
    </location>
</feature>
<dbReference type="PANTHER" id="PTHR42913">
    <property type="entry name" value="APOPTOSIS-INDUCING FACTOR 1"/>
    <property type="match status" value="1"/>
</dbReference>
<dbReference type="PANTHER" id="PTHR42913:SF3">
    <property type="entry name" value="64 KDA MITOCHONDRIAL NADH DEHYDROGENASE (EUROFUNG)"/>
    <property type="match status" value="1"/>
</dbReference>
<dbReference type="AlphaFoldDB" id="A0A830E985"/>
<dbReference type="Proteomes" id="UP000653099">
    <property type="component" value="Unassembled WGS sequence"/>
</dbReference>
<reference evidence="7" key="1">
    <citation type="journal article" date="2014" name="Int. J. Syst. Evol. Microbiol.">
        <title>Complete genome sequence of Corynebacterium casei LMG S-19264T (=DSM 44701T), isolated from a smear-ripened cheese.</title>
        <authorList>
            <consortium name="US DOE Joint Genome Institute (JGI-PGF)"/>
            <person name="Walter F."/>
            <person name="Albersmeier A."/>
            <person name="Kalinowski J."/>
            <person name="Ruckert C."/>
        </authorList>
    </citation>
    <scope>NUCLEOTIDE SEQUENCE</scope>
    <source>
        <strain evidence="7">JCM 14359</strain>
    </source>
</reference>
<dbReference type="SUPFAM" id="SSF51905">
    <property type="entry name" value="FAD/NAD(P)-binding domain"/>
    <property type="match status" value="2"/>
</dbReference>
<dbReference type="InterPro" id="IPR036188">
    <property type="entry name" value="FAD/NAD-bd_sf"/>
</dbReference>
<evidence type="ECO:0000256" key="4">
    <source>
        <dbReference type="ARBA" id="ARBA00022827"/>
    </source>
</evidence>
<comment type="cofactor">
    <cofactor evidence="1">
        <name>FAD</name>
        <dbReference type="ChEBI" id="CHEBI:57692"/>
    </cofactor>
</comment>
<name>A0A830E985_9EURY</name>